<sequence>MFKKILFFIKYNNAVVLILAIIFVAGTGVFAASEPGQEIIGQKETEISGTDNTLLLSADLDALDMDYKIEKIEEDADYFFVTYTCLELIKKDNAWQYQLNEKNRKISKKIKKDLGVYLAEELKEEYEAKIKDLKIAKTKAQTEGESVRQEVSAYSGLIGKTLGLAAKVFEGYEPVKKVELPSPTIPPAIISRTFEVESETEQTDAETERISPADNLTEIINNYMDEKDPDGDGYVGVLDNCPNVSNIDQADANQNGIGDVCEVVEEQIISNEEQIVSEIEQGAGDDSETANDNIEPSEDVNTEIVEDDYETVEVVEIK</sequence>
<dbReference type="InterPro" id="IPR003367">
    <property type="entry name" value="Thrombospondin_3-like_rpt"/>
</dbReference>
<reference evidence="4" key="1">
    <citation type="journal article" date="2015" name="Nature">
        <title>rRNA introns, odd ribosomes, and small enigmatic genomes across a large radiation of phyla.</title>
        <authorList>
            <person name="Brown C.T."/>
            <person name="Hug L.A."/>
            <person name="Thomas B.C."/>
            <person name="Sharon I."/>
            <person name="Castelle C.J."/>
            <person name="Singh A."/>
            <person name="Wilkins M.J."/>
            <person name="Williams K.H."/>
            <person name="Banfield J.F."/>
        </authorList>
    </citation>
    <scope>NUCLEOTIDE SEQUENCE [LARGE SCALE GENOMIC DNA]</scope>
</reference>
<feature type="compositionally biased region" description="Acidic residues" evidence="3">
    <location>
        <begin position="283"/>
        <end position="318"/>
    </location>
</feature>
<gene>
    <name evidence="4" type="ORF">US91_C0001G0139</name>
</gene>
<accession>A0A0G0JXB3</accession>
<dbReference type="EMBL" id="LBUU01000001">
    <property type="protein sequence ID" value="KKQ71212.1"/>
    <property type="molecule type" value="Genomic_DNA"/>
</dbReference>
<evidence type="ECO:0000256" key="2">
    <source>
        <dbReference type="SAM" id="Coils"/>
    </source>
</evidence>
<dbReference type="AlphaFoldDB" id="A0A0G0JXB3"/>
<evidence type="ECO:0000256" key="1">
    <source>
        <dbReference type="ARBA" id="ARBA00022729"/>
    </source>
</evidence>
<evidence type="ECO:0000313" key="5">
    <source>
        <dbReference type="Proteomes" id="UP000034022"/>
    </source>
</evidence>
<dbReference type="Proteomes" id="UP000034022">
    <property type="component" value="Unassembled WGS sequence"/>
</dbReference>
<feature type="coiled-coil region" evidence="2">
    <location>
        <begin position="116"/>
        <end position="143"/>
    </location>
</feature>
<comment type="caution">
    <text evidence="4">The sequence shown here is derived from an EMBL/GenBank/DDBJ whole genome shotgun (WGS) entry which is preliminary data.</text>
</comment>
<keyword evidence="2" id="KW-0175">Coiled coil</keyword>
<organism evidence="4 5">
    <name type="scientific">Candidatus Falkowbacteria bacterium GW2011_GWE1_38_31</name>
    <dbReference type="NCBI Taxonomy" id="1618638"/>
    <lineage>
        <taxon>Bacteria</taxon>
        <taxon>Candidatus Falkowiibacteriota</taxon>
    </lineage>
</organism>
<proteinExistence type="predicted"/>
<dbReference type="Gene3D" id="4.10.1080.10">
    <property type="entry name" value="TSP type-3 repeat"/>
    <property type="match status" value="1"/>
</dbReference>
<keyword evidence="1" id="KW-0732">Signal</keyword>
<evidence type="ECO:0000256" key="3">
    <source>
        <dbReference type="SAM" id="MobiDB-lite"/>
    </source>
</evidence>
<evidence type="ECO:0000313" key="4">
    <source>
        <dbReference type="EMBL" id="KKQ71212.1"/>
    </source>
</evidence>
<dbReference type="GO" id="GO:0007155">
    <property type="term" value="P:cell adhesion"/>
    <property type="evidence" value="ECO:0007669"/>
    <property type="project" value="InterPro"/>
</dbReference>
<dbReference type="GO" id="GO:0005509">
    <property type="term" value="F:calcium ion binding"/>
    <property type="evidence" value="ECO:0007669"/>
    <property type="project" value="InterPro"/>
</dbReference>
<protein>
    <submittedName>
        <fullName evidence="4">Uncharacterized protein</fullName>
    </submittedName>
</protein>
<feature type="region of interest" description="Disordered" evidence="3">
    <location>
        <begin position="279"/>
        <end position="318"/>
    </location>
</feature>
<dbReference type="Pfam" id="PF02412">
    <property type="entry name" value="TSP_3"/>
    <property type="match status" value="1"/>
</dbReference>
<name>A0A0G0JXB3_9BACT</name>
<dbReference type="InterPro" id="IPR028974">
    <property type="entry name" value="TSP_type-3_rpt"/>
</dbReference>